<protein>
    <submittedName>
        <fullName evidence="3">Transcriptional regulator with XRE-family HTH domain</fullName>
    </submittedName>
</protein>
<dbReference type="CDD" id="cd00093">
    <property type="entry name" value="HTH_XRE"/>
    <property type="match status" value="1"/>
</dbReference>
<feature type="region of interest" description="Disordered" evidence="1">
    <location>
        <begin position="106"/>
        <end position="139"/>
    </location>
</feature>
<dbReference type="SMART" id="SM00530">
    <property type="entry name" value="HTH_XRE"/>
    <property type="match status" value="1"/>
</dbReference>
<evidence type="ECO:0000259" key="2">
    <source>
        <dbReference type="PROSITE" id="PS50943"/>
    </source>
</evidence>
<evidence type="ECO:0000313" key="4">
    <source>
        <dbReference type="Proteomes" id="UP001160142"/>
    </source>
</evidence>
<dbReference type="Proteomes" id="UP001160142">
    <property type="component" value="Unassembled WGS sequence"/>
</dbReference>
<accession>A0ABT6KQT3</accession>
<organism evidence="3 4">
    <name type="scientific">Antiquaquibacter oligotrophicus</name>
    <dbReference type="NCBI Taxonomy" id="2880260"/>
    <lineage>
        <taxon>Bacteria</taxon>
        <taxon>Bacillati</taxon>
        <taxon>Actinomycetota</taxon>
        <taxon>Actinomycetes</taxon>
        <taxon>Micrococcales</taxon>
        <taxon>Microbacteriaceae</taxon>
        <taxon>Antiquaquibacter</taxon>
    </lineage>
</organism>
<reference evidence="3 4" key="1">
    <citation type="submission" date="2023-04" db="EMBL/GenBank/DDBJ databases">
        <title>Genome Encyclopedia of Bacteria and Archaea VI: Functional Genomics of Type Strains.</title>
        <authorList>
            <person name="Whitman W."/>
        </authorList>
    </citation>
    <scope>NUCLEOTIDE SEQUENCE [LARGE SCALE GENOMIC DNA]</scope>
    <source>
        <strain evidence="3 4">SG_E_30_P1</strain>
    </source>
</reference>
<dbReference type="SUPFAM" id="SSF47413">
    <property type="entry name" value="lambda repressor-like DNA-binding domains"/>
    <property type="match status" value="1"/>
</dbReference>
<comment type="caution">
    <text evidence="3">The sequence shown here is derived from an EMBL/GenBank/DDBJ whole genome shotgun (WGS) entry which is preliminary data.</text>
</comment>
<evidence type="ECO:0000313" key="3">
    <source>
        <dbReference type="EMBL" id="MDH6182171.1"/>
    </source>
</evidence>
<sequence>MKVQTPSDLARLIKNARVRRNLTQQDIADAVGITRQSLARVERGNGGTSFDTVLLILDHLGVHLNATTDRDTTAPAAVAPWDAAQAAVDALNRRITPRIDSRALAIPGSVLSGQSRAEGDFRATAEPQEGGPDSTEGLS</sequence>
<proteinExistence type="predicted"/>
<feature type="domain" description="HTH cro/C1-type" evidence="2">
    <location>
        <begin position="13"/>
        <end position="67"/>
    </location>
</feature>
<dbReference type="PROSITE" id="PS50943">
    <property type="entry name" value="HTH_CROC1"/>
    <property type="match status" value="1"/>
</dbReference>
<evidence type="ECO:0000256" key="1">
    <source>
        <dbReference type="SAM" id="MobiDB-lite"/>
    </source>
</evidence>
<keyword evidence="4" id="KW-1185">Reference proteome</keyword>
<dbReference type="RefSeq" id="WP_322134458.1">
    <property type="nucleotide sequence ID" value="NZ_CP085036.1"/>
</dbReference>
<dbReference type="Gene3D" id="1.10.260.40">
    <property type="entry name" value="lambda repressor-like DNA-binding domains"/>
    <property type="match status" value="1"/>
</dbReference>
<dbReference type="InterPro" id="IPR010982">
    <property type="entry name" value="Lambda_DNA-bd_dom_sf"/>
</dbReference>
<gene>
    <name evidence="3" type="ORF">M2152_002353</name>
</gene>
<dbReference type="Pfam" id="PF01381">
    <property type="entry name" value="HTH_3"/>
    <property type="match status" value="1"/>
</dbReference>
<dbReference type="EMBL" id="JARXVQ010000001">
    <property type="protein sequence ID" value="MDH6182171.1"/>
    <property type="molecule type" value="Genomic_DNA"/>
</dbReference>
<dbReference type="InterPro" id="IPR001387">
    <property type="entry name" value="Cro/C1-type_HTH"/>
</dbReference>
<name>A0ABT6KQT3_9MICO</name>